<reference evidence="1" key="1">
    <citation type="journal article" date="2014" name="Front. Microbiol.">
        <title>High frequency of phylogenetically diverse reductive dehalogenase-homologous genes in deep subseafloor sedimentary metagenomes.</title>
        <authorList>
            <person name="Kawai M."/>
            <person name="Futagami T."/>
            <person name="Toyoda A."/>
            <person name="Takaki Y."/>
            <person name="Nishi S."/>
            <person name="Hori S."/>
            <person name="Arai W."/>
            <person name="Tsubouchi T."/>
            <person name="Morono Y."/>
            <person name="Uchiyama I."/>
            <person name="Ito T."/>
            <person name="Fujiyama A."/>
            <person name="Inagaki F."/>
            <person name="Takami H."/>
        </authorList>
    </citation>
    <scope>NUCLEOTIDE SEQUENCE</scope>
    <source>
        <strain evidence="1">Expedition CK06-06</strain>
    </source>
</reference>
<name>X1UT47_9ZZZZ</name>
<protein>
    <submittedName>
        <fullName evidence="1">Uncharacterized protein</fullName>
    </submittedName>
</protein>
<feature type="non-terminal residue" evidence="1">
    <location>
        <position position="1"/>
    </location>
</feature>
<dbReference type="EMBL" id="BARW01043547">
    <property type="protein sequence ID" value="GAJ20644.1"/>
    <property type="molecule type" value="Genomic_DNA"/>
</dbReference>
<gene>
    <name evidence="1" type="ORF">S12H4_63687</name>
</gene>
<sequence>IVEYQREGYSARNRTDVRVTFDHNVHSAHAS</sequence>
<feature type="non-terminal residue" evidence="1">
    <location>
        <position position="31"/>
    </location>
</feature>
<comment type="caution">
    <text evidence="1">The sequence shown here is derived from an EMBL/GenBank/DDBJ whole genome shotgun (WGS) entry which is preliminary data.</text>
</comment>
<dbReference type="AlphaFoldDB" id="X1UT47"/>
<organism evidence="1">
    <name type="scientific">marine sediment metagenome</name>
    <dbReference type="NCBI Taxonomy" id="412755"/>
    <lineage>
        <taxon>unclassified sequences</taxon>
        <taxon>metagenomes</taxon>
        <taxon>ecological metagenomes</taxon>
    </lineage>
</organism>
<proteinExistence type="predicted"/>
<evidence type="ECO:0000313" key="1">
    <source>
        <dbReference type="EMBL" id="GAJ20644.1"/>
    </source>
</evidence>
<accession>X1UT47</accession>